<sequence>MGLPLWRAPSPEAADAPKADPTAPARSPIRRRRRTRSPRSPGLLSQLHAVSQSSAYGDAMRRLTEPATRSRSRLPPPPVPEPRNYSRRGEPSRDTPGPPADEESSARSYFRLSTDAPRGLSFEDRRSLPALTPNFAPAAASRSARHESPYSARDRSALRSRSPYLRASDWAQLRASHGLEPRGSNAPRGGGATEHNEDGDDDNSDSNAVGFPPLRRMGRRNIADGPLPSSSLRESWSPATTVDGLGDRERSISPVVDDHWETMLSSVAPDPLAPTAESSFASAAASASFSNSHPSSRAGSSNSNSGSSSRTHLTVPSRRQSFTFDHFLRICDTSEDDSASDTEAEDEDMHPDSIALRRRSAVRSSFHDPPTPNPRLLSRNLRDRSRDMATYVRSFYGEVTTQDVARVPERRSYDQLDEPAEERNAVDEDLPLDQELRDARALLERLTRRDDVSDEFWASVGLRRPLADRVERIQQRERL</sequence>
<feature type="region of interest" description="Disordered" evidence="1">
    <location>
        <begin position="408"/>
        <end position="432"/>
    </location>
</feature>
<evidence type="ECO:0000256" key="1">
    <source>
        <dbReference type="SAM" id="MobiDB-lite"/>
    </source>
</evidence>
<feature type="compositionally biased region" description="Basic residues" evidence="1">
    <location>
        <begin position="28"/>
        <end position="37"/>
    </location>
</feature>
<feature type="compositionally biased region" description="Low complexity" evidence="1">
    <location>
        <begin position="273"/>
        <end position="309"/>
    </location>
</feature>
<keyword evidence="3" id="KW-1185">Reference proteome</keyword>
<feature type="compositionally biased region" description="Basic and acidic residues" evidence="1">
    <location>
        <begin position="144"/>
        <end position="157"/>
    </location>
</feature>
<dbReference type="Proteomes" id="UP000799291">
    <property type="component" value="Unassembled WGS sequence"/>
</dbReference>
<dbReference type="AlphaFoldDB" id="A0A6G1JJT6"/>
<gene>
    <name evidence="2" type="ORF">K458DRAFT_398798</name>
</gene>
<organism evidence="2 3">
    <name type="scientific">Lentithecium fluviatile CBS 122367</name>
    <dbReference type="NCBI Taxonomy" id="1168545"/>
    <lineage>
        <taxon>Eukaryota</taxon>
        <taxon>Fungi</taxon>
        <taxon>Dikarya</taxon>
        <taxon>Ascomycota</taxon>
        <taxon>Pezizomycotina</taxon>
        <taxon>Dothideomycetes</taxon>
        <taxon>Pleosporomycetidae</taxon>
        <taxon>Pleosporales</taxon>
        <taxon>Massarineae</taxon>
        <taxon>Lentitheciaceae</taxon>
        <taxon>Lentithecium</taxon>
    </lineage>
</organism>
<feature type="compositionally biased region" description="Basic and acidic residues" evidence="1">
    <location>
        <begin position="245"/>
        <end position="261"/>
    </location>
</feature>
<feature type="region of interest" description="Disordered" evidence="1">
    <location>
        <begin position="1"/>
        <end position="316"/>
    </location>
</feature>
<dbReference type="EMBL" id="MU005570">
    <property type="protein sequence ID" value="KAF2690822.1"/>
    <property type="molecule type" value="Genomic_DNA"/>
</dbReference>
<proteinExistence type="predicted"/>
<feature type="compositionally biased region" description="Low complexity" evidence="1">
    <location>
        <begin position="8"/>
        <end position="27"/>
    </location>
</feature>
<reference evidence="2" key="1">
    <citation type="journal article" date="2020" name="Stud. Mycol.">
        <title>101 Dothideomycetes genomes: a test case for predicting lifestyles and emergence of pathogens.</title>
        <authorList>
            <person name="Haridas S."/>
            <person name="Albert R."/>
            <person name="Binder M."/>
            <person name="Bloem J."/>
            <person name="Labutti K."/>
            <person name="Salamov A."/>
            <person name="Andreopoulos B."/>
            <person name="Baker S."/>
            <person name="Barry K."/>
            <person name="Bills G."/>
            <person name="Bluhm B."/>
            <person name="Cannon C."/>
            <person name="Castanera R."/>
            <person name="Culley D."/>
            <person name="Daum C."/>
            <person name="Ezra D."/>
            <person name="Gonzalez J."/>
            <person name="Henrissat B."/>
            <person name="Kuo A."/>
            <person name="Liang C."/>
            <person name="Lipzen A."/>
            <person name="Lutzoni F."/>
            <person name="Magnuson J."/>
            <person name="Mondo S."/>
            <person name="Nolan M."/>
            <person name="Ohm R."/>
            <person name="Pangilinan J."/>
            <person name="Park H.-J."/>
            <person name="Ramirez L."/>
            <person name="Alfaro M."/>
            <person name="Sun H."/>
            <person name="Tritt A."/>
            <person name="Yoshinaga Y."/>
            <person name="Zwiers L.-H."/>
            <person name="Turgeon B."/>
            <person name="Goodwin S."/>
            <person name="Spatafora J."/>
            <person name="Crous P."/>
            <person name="Grigoriev I."/>
        </authorList>
    </citation>
    <scope>NUCLEOTIDE SEQUENCE</scope>
    <source>
        <strain evidence="2">CBS 122367</strain>
    </source>
</reference>
<name>A0A6G1JJT6_9PLEO</name>
<feature type="compositionally biased region" description="Polar residues" evidence="1">
    <location>
        <begin position="228"/>
        <end position="240"/>
    </location>
</feature>
<protein>
    <submittedName>
        <fullName evidence="2">Uncharacterized protein</fullName>
    </submittedName>
</protein>
<evidence type="ECO:0000313" key="3">
    <source>
        <dbReference type="Proteomes" id="UP000799291"/>
    </source>
</evidence>
<dbReference type="OrthoDB" id="3946700at2759"/>
<evidence type="ECO:0000313" key="2">
    <source>
        <dbReference type="EMBL" id="KAF2690822.1"/>
    </source>
</evidence>
<accession>A0A6G1JJT6</accession>